<accession>A0A1J5PI11</accession>
<evidence type="ECO:0000256" key="1">
    <source>
        <dbReference type="SAM" id="MobiDB-lite"/>
    </source>
</evidence>
<sequence length="111" mass="11315">MDRVGTGHAGDADDFGDAEIGRNRAEPLTDPIGLIRLEAVEGKLVLFGIDGDGFLAKLVGGTHDADGDLATVGDQDFAEVGHSEVPLGIGGQDADTLGVLQCSARGRSDAV</sequence>
<proteinExistence type="predicted"/>
<protein>
    <submittedName>
        <fullName evidence="2">Uncharacterized protein</fullName>
    </submittedName>
</protein>
<evidence type="ECO:0000313" key="2">
    <source>
        <dbReference type="EMBL" id="OIQ64915.1"/>
    </source>
</evidence>
<comment type="caution">
    <text evidence="2">The sequence shown here is derived from an EMBL/GenBank/DDBJ whole genome shotgun (WGS) entry which is preliminary data.</text>
</comment>
<dbReference type="AlphaFoldDB" id="A0A1J5PI11"/>
<gene>
    <name evidence="2" type="ORF">GALL_535320</name>
</gene>
<organism evidence="2">
    <name type="scientific">mine drainage metagenome</name>
    <dbReference type="NCBI Taxonomy" id="410659"/>
    <lineage>
        <taxon>unclassified sequences</taxon>
        <taxon>metagenomes</taxon>
        <taxon>ecological metagenomes</taxon>
    </lineage>
</organism>
<reference evidence="2" key="1">
    <citation type="submission" date="2016-10" db="EMBL/GenBank/DDBJ databases">
        <title>Sequence of Gallionella enrichment culture.</title>
        <authorList>
            <person name="Poehlein A."/>
            <person name="Muehling M."/>
            <person name="Daniel R."/>
        </authorList>
    </citation>
    <scope>NUCLEOTIDE SEQUENCE</scope>
</reference>
<name>A0A1J5PI11_9ZZZZ</name>
<feature type="region of interest" description="Disordered" evidence="1">
    <location>
        <begin position="1"/>
        <end position="23"/>
    </location>
</feature>
<dbReference type="EMBL" id="MLJW01007738">
    <property type="protein sequence ID" value="OIQ64915.1"/>
    <property type="molecule type" value="Genomic_DNA"/>
</dbReference>